<evidence type="ECO:0000256" key="1">
    <source>
        <dbReference type="ARBA" id="ARBA00023015"/>
    </source>
</evidence>
<dbReference type="Pfam" id="PF07702">
    <property type="entry name" value="UTRA"/>
    <property type="match status" value="1"/>
</dbReference>
<feature type="domain" description="HTH gntR-type" evidence="4">
    <location>
        <begin position="8"/>
        <end position="76"/>
    </location>
</feature>
<evidence type="ECO:0000259" key="4">
    <source>
        <dbReference type="PROSITE" id="PS50949"/>
    </source>
</evidence>
<dbReference type="PRINTS" id="PR00035">
    <property type="entry name" value="HTHGNTR"/>
</dbReference>
<dbReference type="PROSITE" id="PS50949">
    <property type="entry name" value="HTH_GNTR"/>
    <property type="match status" value="1"/>
</dbReference>
<dbReference type="InterPro" id="IPR050679">
    <property type="entry name" value="Bact_HTH_transcr_reg"/>
</dbReference>
<comment type="caution">
    <text evidence="5">The sequence shown here is derived from an EMBL/GenBank/DDBJ whole genome shotgun (WGS) entry which is preliminary data.</text>
</comment>
<dbReference type="Gene3D" id="1.10.10.10">
    <property type="entry name" value="Winged helix-like DNA-binding domain superfamily/Winged helix DNA-binding domain"/>
    <property type="match status" value="1"/>
</dbReference>
<dbReference type="SUPFAM" id="SSF64288">
    <property type="entry name" value="Chorismate lyase-like"/>
    <property type="match status" value="1"/>
</dbReference>
<dbReference type="Pfam" id="PF00392">
    <property type="entry name" value="GntR"/>
    <property type="match status" value="1"/>
</dbReference>
<dbReference type="RefSeq" id="WP_396946642.1">
    <property type="nucleotide sequence ID" value="NZ_JBIRXV010000008.1"/>
</dbReference>
<dbReference type="InterPro" id="IPR000524">
    <property type="entry name" value="Tscrpt_reg_HTH_GntR"/>
</dbReference>
<keyword evidence="2" id="KW-0238">DNA-binding</keyword>
<keyword evidence="1" id="KW-0805">Transcription regulation</keyword>
<reference evidence="5 6" key="1">
    <citation type="submission" date="2024-10" db="EMBL/GenBank/DDBJ databases">
        <title>The Natural Products Discovery Center: Release of the First 8490 Sequenced Strains for Exploring Actinobacteria Biosynthetic Diversity.</title>
        <authorList>
            <person name="Kalkreuter E."/>
            <person name="Kautsar S.A."/>
            <person name="Yang D."/>
            <person name="Bader C.D."/>
            <person name="Teijaro C.N."/>
            <person name="Fluegel L."/>
            <person name="Davis C.M."/>
            <person name="Simpson J.R."/>
            <person name="Lauterbach L."/>
            <person name="Steele A.D."/>
            <person name="Gui C."/>
            <person name="Meng S."/>
            <person name="Li G."/>
            <person name="Viehrig K."/>
            <person name="Ye F."/>
            <person name="Su P."/>
            <person name="Kiefer A.F."/>
            <person name="Nichols A."/>
            <person name="Cepeda A.J."/>
            <person name="Yan W."/>
            <person name="Fan B."/>
            <person name="Jiang Y."/>
            <person name="Adhikari A."/>
            <person name="Zheng C.-J."/>
            <person name="Schuster L."/>
            <person name="Cowan T.M."/>
            <person name="Smanski M.J."/>
            <person name="Chevrette M.G."/>
            <person name="De Carvalho L.P.S."/>
            <person name="Shen B."/>
        </authorList>
    </citation>
    <scope>NUCLEOTIDE SEQUENCE [LARGE SCALE GENOMIC DNA]</scope>
    <source>
        <strain evidence="5 6">NPDC019626</strain>
    </source>
</reference>
<keyword evidence="6" id="KW-1185">Reference proteome</keyword>
<dbReference type="SMART" id="SM00345">
    <property type="entry name" value="HTH_GNTR"/>
    <property type="match status" value="1"/>
</dbReference>
<proteinExistence type="predicted"/>
<organism evidence="5 6">
    <name type="scientific">Nocardia beijingensis</name>
    <dbReference type="NCBI Taxonomy" id="95162"/>
    <lineage>
        <taxon>Bacteria</taxon>
        <taxon>Bacillati</taxon>
        <taxon>Actinomycetota</taxon>
        <taxon>Actinomycetes</taxon>
        <taxon>Mycobacteriales</taxon>
        <taxon>Nocardiaceae</taxon>
        <taxon>Nocardia</taxon>
    </lineage>
</organism>
<dbReference type="EMBL" id="JBIRXV010000008">
    <property type="protein sequence ID" value="MFI2324572.1"/>
    <property type="molecule type" value="Genomic_DNA"/>
</dbReference>
<evidence type="ECO:0000256" key="3">
    <source>
        <dbReference type="ARBA" id="ARBA00023163"/>
    </source>
</evidence>
<evidence type="ECO:0000313" key="6">
    <source>
        <dbReference type="Proteomes" id="UP001611450"/>
    </source>
</evidence>
<protein>
    <submittedName>
        <fullName evidence="5">GntR family transcriptional regulator</fullName>
    </submittedName>
</protein>
<keyword evidence="3" id="KW-0804">Transcription</keyword>
<accession>A0ABW7WNJ3</accession>
<dbReference type="InterPro" id="IPR028978">
    <property type="entry name" value="Chorismate_lyase_/UTRA_dom_sf"/>
</dbReference>
<dbReference type="InterPro" id="IPR036388">
    <property type="entry name" value="WH-like_DNA-bd_sf"/>
</dbReference>
<dbReference type="InterPro" id="IPR036390">
    <property type="entry name" value="WH_DNA-bd_sf"/>
</dbReference>
<evidence type="ECO:0000313" key="5">
    <source>
        <dbReference type="EMBL" id="MFI2324572.1"/>
    </source>
</evidence>
<dbReference type="Proteomes" id="UP001611450">
    <property type="component" value="Unassembled WGS sequence"/>
</dbReference>
<name>A0ABW7WNJ3_9NOCA</name>
<dbReference type="PANTHER" id="PTHR44846:SF17">
    <property type="entry name" value="GNTR-FAMILY TRANSCRIPTIONAL REGULATOR"/>
    <property type="match status" value="1"/>
</dbReference>
<dbReference type="SMART" id="SM00866">
    <property type="entry name" value="UTRA"/>
    <property type="match status" value="1"/>
</dbReference>
<dbReference type="InterPro" id="IPR011663">
    <property type="entry name" value="UTRA"/>
</dbReference>
<gene>
    <name evidence="5" type="ORF">ACH47G_29145</name>
</gene>
<dbReference type="PANTHER" id="PTHR44846">
    <property type="entry name" value="MANNOSYL-D-GLYCERATE TRANSPORT/METABOLISM SYSTEM REPRESSOR MNGR-RELATED"/>
    <property type="match status" value="1"/>
</dbReference>
<evidence type="ECO:0000256" key="2">
    <source>
        <dbReference type="ARBA" id="ARBA00023125"/>
    </source>
</evidence>
<dbReference type="CDD" id="cd07377">
    <property type="entry name" value="WHTH_GntR"/>
    <property type="match status" value="1"/>
</dbReference>
<dbReference type="SUPFAM" id="SSF46785">
    <property type="entry name" value="Winged helix' DNA-binding domain"/>
    <property type="match status" value="1"/>
</dbReference>
<dbReference type="Gene3D" id="3.40.1410.10">
    <property type="entry name" value="Chorismate lyase-like"/>
    <property type="match status" value="1"/>
</dbReference>
<sequence>MAGSDGIVPKYLRISEHLRDLIERGELAPGAEVPSERELAASWKVARPTAAKALNMLRQQGIVASRRGSGTYVAERPAVMRESAPRYGPASESESVTVLGAEMLEGPRDVTETLGLPAPSAVFTLKMLCENNCGDDRLVTCWYPGEFAEGAPSPDPGVVARSLEDAISRAAAVVRESVGARLAAEDERRLLALPDPAAVLVVHRVVLDGRGVALEYRETVHQPGRPAVTREYPARSAADFRR</sequence>